<dbReference type="InterPro" id="IPR009061">
    <property type="entry name" value="DNA-bd_dom_put_sf"/>
</dbReference>
<dbReference type="GO" id="GO:0003677">
    <property type="term" value="F:DNA binding"/>
    <property type="evidence" value="ECO:0007669"/>
    <property type="project" value="UniProtKB-KW"/>
</dbReference>
<dbReference type="CDD" id="cd04765">
    <property type="entry name" value="HTH_MlrA-like_sg2"/>
    <property type="match status" value="1"/>
</dbReference>
<name>A0A368E1Y7_9PROT</name>
<dbReference type="InterPro" id="IPR047057">
    <property type="entry name" value="MerR_fam"/>
</dbReference>
<evidence type="ECO:0000313" key="3">
    <source>
        <dbReference type="EMBL" id="RCL77546.1"/>
    </source>
</evidence>
<protein>
    <submittedName>
        <fullName evidence="3">MerR family transcriptional regulator</fullName>
    </submittedName>
</protein>
<sequence length="132" mass="14883">MTKSPEAFKSISEVAEILQVDTHVLRFWEGKFKQIQPMKNASGRRLYRPDDIALIMGIKHLLHDKGMTIKGVQKLLKEKDASILLRSDASGLDPAIASDEEHAGFDPKTKMVLQNIRETLEKAKLLLKTDES</sequence>
<dbReference type="AlphaFoldDB" id="A0A368E1Y7"/>
<evidence type="ECO:0000313" key="4">
    <source>
        <dbReference type="Proteomes" id="UP000252132"/>
    </source>
</evidence>
<dbReference type="SMART" id="SM00422">
    <property type="entry name" value="HTH_MERR"/>
    <property type="match status" value="1"/>
</dbReference>
<dbReference type="EMBL" id="QOQF01000007">
    <property type="protein sequence ID" value="RCL77546.1"/>
    <property type="molecule type" value="Genomic_DNA"/>
</dbReference>
<comment type="caution">
    <text evidence="3">The sequence shown here is derived from an EMBL/GenBank/DDBJ whole genome shotgun (WGS) entry which is preliminary data.</text>
</comment>
<evidence type="ECO:0000259" key="2">
    <source>
        <dbReference type="PROSITE" id="PS50937"/>
    </source>
</evidence>
<dbReference type="PANTHER" id="PTHR30204">
    <property type="entry name" value="REDOX-CYCLING DRUG-SENSING TRANSCRIPTIONAL ACTIVATOR SOXR"/>
    <property type="match status" value="1"/>
</dbReference>
<dbReference type="PANTHER" id="PTHR30204:SF15">
    <property type="entry name" value="BLL5018 PROTEIN"/>
    <property type="match status" value="1"/>
</dbReference>
<keyword evidence="1" id="KW-0238">DNA-binding</keyword>
<dbReference type="Gene3D" id="1.10.1660.10">
    <property type="match status" value="1"/>
</dbReference>
<organism evidence="3 4">
    <name type="scientific">PS1 clade bacterium</name>
    <dbReference type="NCBI Taxonomy" id="2175152"/>
    <lineage>
        <taxon>Bacteria</taxon>
        <taxon>Pseudomonadati</taxon>
        <taxon>Pseudomonadota</taxon>
        <taxon>Alphaproteobacteria</taxon>
        <taxon>PS1 clade</taxon>
    </lineage>
</organism>
<proteinExistence type="predicted"/>
<dbReference type="GO" id="GO:0003700">
    <property type="term" value="F:DNA-binding transcription factor activity"/>
    <property type="evidence" value="ECO:0007669"/>
    <property type="project" value="InterPro"/>
</dbReference>
<dbReference type="PROSITE" id="PS50937">
    <property type="entry name" value="HTH_MERR_2"/>
    <property type="match status" value="1"/>
</dbReference>
<gene>
    <name evidence="3" type="ORF">DBW69_02975</name>
</gene>
<dbReference type="Proteomes" id="UP000252132">
    <property type="component" value="Unassembled WGS sequence"/>
</dbReference>
<reference evidence="3 4" key="1">
    <citation type="journal article" date="2018" name="Microbiome">
        <title>Fine metagenomic profile of the Mediterranean stratified and mixed water columns revealed by assembly and recruitment.</title>
        <authorList>
            <person name="Haro-Moreno J.M."/>
            <person name="Lopez-Perez M."/>
            <person name="De La Torre J.R."/>
            <person name="Picazo A."/>
            <person name="Camacho A."/>
            <person name="Rodriguez-Valera F."/>
        </authorList>
    </citation>
    <scope>NUCLEOTIDE SEQUENCE [LARGE SCALE GENOMIC DNA]</scope>
    <source>
        <strain evidence="3">MED-G55</strain>
    </source>
</reference>
<dbReference type="InterPro" id="IPR000551">
    <property type="entry name" value="MerR-type_HTH_dom"/>
</dbReference>
<dbReference type="Pfam" id="PF13411">
    <property type="entry name" value="MerR_1"/>
    <property type="match status" value="1"/>
</dbReference>
<accession>A0A368E1Y7</accession>
<dbReference type="SUPFAM" id="SSF46955">
    <property type="entry name" value="Putative DNA-binding domain"/>
    <property type="match status" value="1"/>
</dbReference>
<evidence type="ECO:0000256" key="1">
    <source>
        <dbReference type="ARBA" id="ARBA00023125"/>
    </source>
</evidence>
<feature type="domain" description="HTH merR-type" evidence="2">
    <location>
        <begin position="10"/>
        <end position="78"/>
    </location>
</feature>